<dbReference type="GO" id="GO:0004672">
    <property type="term" value="F:protein kinase activity"/>
    <property type="evidence" value="ECO:0007669"/>
    <property type="project" value="InterPro"/>
</dbReference>
<dbReference type="OrthoDB" id="1405469at2759"/>
<accession>A0A226EDA3</accession>
<comment type="similarity">
    <text evidence="5">Belongs to the protein kinase superfamily. Ser/Thr protein kinase family. GCN2 subfamily.</text>
</comment>
<dbReference type="Pfam" id="PF00069">
    <property type="entry name" value="Pkinase"/>
    <property type="match status" value="1"/>
</dbReference>
<dbReference type="Proteomes" id="UP000198287">
    <property type="component" value="Unassembled WGS sequence"/>
</dbReference>
<dbReference type="GO" id="GO:0005737">
    <property type="term" value="C:cytoplasm"/>
    <property type="evidence" value="ECO:0007669"/>
    <property type="project" value="TreeGrafter"/>
</dbReference>
<dbReference type="InterPro" id="IPR000719">
    <property type="entry name" value="Prot_kinase_dom"/>
</dbReference>
<evidence type="ECO:0000256" key="4">
    <source>
        <dbReference type="ARBA" id="ARBA00022840"/>
    </source>
</evidence>
<keyword evidence="3 8" id="KW-0418">Kinase</keyword>
<dbReference type="InterPro" id="IPR011009">
    <property type="entry name" value="Kinase-like_dom_sf"/>
</dbReference>
<reference evidence="8 9" key="1">
    <citation type="submission" date="2015-12" db="EMBL/GenBank/DDBJ databases">
        <title>The genome of Folsomia candida.</title>
        <authorList>
            <person name="Faddeeva A."/>
            <person name="Derks M.F."/>
            <person name="Anvar Y."/>
            <person name="Smit S."/>
            <person name="Van Straalen N."/>
            <person name="Roelofs D."/>
        </authorList>
    </citation>
    <scope>NUCLEOTIDE SEQUENCE [LARGE SCALE GENOMIC DNA]</scope>
    <source>
        <strain evidence="8 9">VU population</strain>
        <tissue evidence="8">Whole body</tissue>
    </source>
</reference>
<dbReference type="Gene3D" id="1.10.510.10">
    <property type="entry name" value="Transferase(Phosphotransferase) domain 1"/>
    <property type="match status" value="1"/>
</dbReference>
<evidence type="ECO:0000313" key="9">
    <source>
        <dbReference type="Proteomes" id="UP000198287"/>
    </source>
</evidence>
<evidence type="ECO:0000256" key="6">
    <source>
        <dbReference type="PROSITE-ProRule" id="PRU10141"/>
    </source>
</evidence>
<proteinExistence type="inferred from homology"/>
<dbReference type="SMART" id="SM00220">
    <property type="entry name" value="S_TKc"/>
    <property type="match status" value="1"/>
</dbReference>
<evidence type="ECO:0000256" key="5">
    <source>
        <dbReference type="ARBA" id="ARBA00037982"/>
    </source>
</evidence>
<keyword evidence="4 6" id="KW-0067">ATP-binding</keyword>
<dbReference type="SUPFAM" id="SSF56112">
    <property type="entry name" value="Protein kinase-like (PK-like)"/>
    <property type="match status" value="1"/>
</dbReference>
<name>A0A226EDA3_FOLCA</name>
<evidence type="ECO:0000256" key="3">
    <source>
        <dbReference type="ARBA" id="ARBA00022777"/>
    </source>
</evidence>
<dbReference type="InterPro" id="IPR008271">
    <property type="entry name" value="Ser/Thr_kinase_AS"/>
</dbReference>
<evidence type="ECO:0000256" key="1">
    <source>
        <dbReference type="ARBA" id="ARBA00022679"/>
    </source>
</evidence>
<feature type="binding site" evidence="6">
    <location>
        <position position="55"/>
    </location>
    <ligand>
        <name>ATP</name>
        <dbReference type="ChEBI" id="CHEBI:30616"/>
    </ligand>
</feature>
<organism evidence="8 9">
    <name type="scientific">Folsomia candida</name>
    <name type="common">Springtail</name>
    <dbReference type="NCBI Taxonomy" id="158441"/>
    <lineage>
        <taxon>Eukaryota</taxon>
        <taxon>Metazoa</taxon>
        <taxon>Ecdysozoa</taxon>
        <taxon>Arthropoda</taxon>
        <taxon>Hexapoda</taxon>
        <taxon>Collembola</taxon>
        <taxon>Entomobryomorpha</taxon>
        <taxon>Isotomoidea</taxon>
        <taxon>Isotomidae</taxon>
        <taxon>Proisotominae</taxon>
        <taxon>Folsomia</taxon>
    </lineage>
</organism>
<dbReference type="InterPro" id="IPR027417">
    <property type="entry name" value="P-loop_NTPase"/>
</dbReference>
<dbReference type="AlphaFoldDB" id="A0A226EDA3"/>
<comment type="caution">
    <text evidence="8">The sequence shown here is derived from an EMBL/GenBank/DDBJ whole genome shotgun (WGS) entry which is preliminary data.</text>
</comment>
<dbReference type="PROSITE" id="PS00107">
    <property type="entry name" value="PROTEIN_KINASE_ATP"/>
    <property type="match status" value="1"/>
</dbReference>
<dbReference type="PANTHER" id="PTHR11042">
    <property type="entry name" value="EUKARYOTIC TRANSLATION INITIATION FACTOR 2-ALPHA KINASE EIF2-ALPHA KINASE -RELATED"/>
    <property type="match status" value="1"/>
</dbReference>
<gene>
    <name evidence="8" type="ORF">Fcan01_11068</name>
</gene>
<dbReference type="GO" id="GO:0005524">
    <property type="term" value="F:ATP binding"/>
    <property type="evidence" value="ECO:0007669"/>
    <property type="project" value="UniProtKB-UniRule"/>
</dbReference>
<dbReference type="InterPro" id="IPR050339">
    <property type="entry name" value="CC_SR_Kinase"/>
</dbReference>
<feature type="domain" description="Protein kinase" evidence="7">
    <location>
        <begin position="26"/>
        <end position="359"/>
    </location>
</feature>
<evidence type="ECO:0000259" key="7">
    <source>
        <dbReference type="PROSITE" id="PS50011"/>
    </source>
</evidence>
<sequence length="814" mass="94450">MDLRSLKDKYKINRNENNPWIRKDLAVLRPQLGSGYFGNVWIARHTRDWQYYAVKQVHMDRTLDTFLKRNPKQSYASALAKLEREVHNQQSVKSCFVTRYHTFWYEDCDDSDHQSTEPTPPLGVSKPKTDLPTFPTEINPASIPSIASSTFSTCAELTNNYMFILMEFCNGGTLANFLATQSRPRIISEIPKIFTHLSKGLAEIHRLSIIHRDLKPNNIFCSKEYDWSDSFIWKIGDFGLSTRKGLDEEVLEEHEFSQGGQHIYQSPEMERGEPYDEKSDVYSLGLIFMELILYSISKDGTTKGVIQSKLKEANQLSLTQICDPTISRFESIVKEMIDPIPSKRPSANQVFHNLVHPLKFHTPKTKLFEGVAFSGREIEMEILQENFTQESKDVSLIFLDATAGSGRTEFLLQFLKSNEPNINTIWLQGGHNGNYITEDVLSLASELDVVIKKHGRFFDVDDKDKNERTIWVRIFMALTEINNYPIVIIIDDVHELCKVKYNIELILKAKEAYNELGLKQFRIFFIIVTDLSTSIFLNCKRCKRFYQRLKNDEKEFVERVELQSLWVDDENGLEFWKNIMPSDQDLLEEIGKLLRYHPVTMKLASIIIPNFYREKYSDFIKDIDEGLAKLEKISYAYWTGFIQDKPPFFICPAWTQNERILVVVYAILYDKWLEENVKYFIQVLSFLDLHGVDKDVLFLIVKRSGEKLNVFEEFHNDEFKHLLATAESCDLVRHVQNGNIILRDLVMKFVQLDLIESGKQKVIYNVLLGCFDLSECGMLKSFNYILRETGATSSFVFGPPIPRFSDFRYDGVGE</sequence>
<dbReference type="PROSITE" id="PS00108">
    <property type="entry name" value="PROTEIN_KINASE_ST"/>
    <property type="match status" value="1"/>
</dbReference>
<dbReference type="EMBL" id="LNIX01000005">
    <property type="protein sequence ID" value="OXA55124.1"/>
    <property type="molecule type" value="Genomic_DNA"/>
</dbReference>
<keyword evidence="9" id="KW-1185">Reference proteome</keyword>
<evidence type="ECO:0000256" key="2">
    <source>
        <dbReference type="ARBA" id="ARBA00022741"/>
    </source>
</evidence>
<dbReference type="PROSITE" id="PS50011">
    <property type="entry name" value="PROTEIN_KINASE_DOM"/>
    <property type="match status" value="1"/>
</dbReference>
<protein>
    <submittedName>
        <fullName evidence="8">Putative serine/threonine-protein kinase GCN2</fullName>
    </submittedName>
</protein>
<keyword evidence="2 6" id="KW-0547">Nucleotide-binding</keyword>
<keyword evidence="1" id="KW-0808">Transferase</keyword>
<evidence type="ECO:0000313" key="8">
    <source>
        <dbReference type="EMBL" id="OXA55124.1"/>
    </source>
</evidence>
<dbReference type="SUPFAM" id="SSF52540">
    <property type="entry name" value="P-loop containing nucleoside triphosphate hydrolases"/>
    <property type="match status" value="1"/>
</dbReference>
<dbReference type="Gene3D" id="3.30.200.20">
    <property type="entry name" value="Phosphorylase Kinase, domain 1"/>
    <property type="match status" value="1"/>
</dbReference>
<dbReference type="GO" id="GO:0005634">
    <property type="term" value="C:nucleus"/>
    <property type="evidence" value="ECO:0007669"/>
    <property type="project" value="TreeGrafter"/>
</dbReference>
<dbReference type="Gene3D" id="3.40.50.300">
    <property type="entry name" value="P-loop containing nucleotide triphosphate hydrolases"/>
    <property type="match status" value="1"/>
</dbReference>
<dbReference type="InterPro" id="IPR017441">
    <property type="entry name" value="Protein_kinase_ATP_BS"/>
</dbReference>
<dbReference type="STRING" id="158441.A0A226EDA3"/>